<keyword evidence="6" id="KW-1185">Reference proteome</keyword>
<dbReference type="PRINTS" id="PR00195">
    <property type="entry name" value="DYNAMIN"/>
</dbReference>
<dbReference type="AlphaFoldDB" id="A0A6A5VY82"/>
<evidence type="ECO:0000256" key="2">
    <source>
        <dbReference type="ARBA" id="ARBA00023134"/>
    </source>
</evidence>
<dbReference type="Proteomes" id="UP000799779">
    <property type="component" value="Unassembled WGS sequence"/>
</dbReference>
<feature type="domain" description="GED" evidence="4">
    <location>
        <begin position="729"/>
        <end position="825"/>
    </location>
</feature>
<dbReference type="PANTHER" id="PTHR11566:SF131">
    <property type="entry name" value="GTPASE, PUTATIVE (AFU_ORTHOLOGUE AFUA_6G07630)-RELATED"/>
    <property type="match status" value="1"/>
</dbReference>
<dbReference type="InterPro" id="IPR000375">
    <property type="entry name" value="Dynamin_stalk"/>
</dbReference>
<name>A0A6A5VY82_9PLEO</name>
<dbReference type="Gene3D" id="1.20.120.1240">
    <property type="entry name" value="Dynamin, middle domain"/>
    <property type="match status" value="1"/>
</dbReference>
<evidence type="ECO:0000313" key="5">
    <source>
        <dbReference type="EMBL" id="KAF1993847.1"/>
    </source>
</evidence>
<dbReference type="GO" id="GO:0005737">
    <property type="term" value="C:cytoplasm"/>
    <property type="evidence" value="ECO:0007669"/>
    <property type="project" value="TreeGrafter"/>
</dbReference>
<dbReference type="InterPro" id="IPR020850">
    <property type="entry name" value="GED_dom"/>
</dbReference>
<dbReference type="OrthoDB" id="5061070at2759"/>
<dbReference type="GO" id="GO:0005525">
    <property type="term" value="F:GTP binding"/>
    <property type="evidence" value="ECO:0007669"/>
    <property type="project" value="InterPro"/>
</dbReference>
<dbReference type="PROSITE" id="PS51388">
    <property type="entry name" value="GED"/>
    <property type="match status" value="1"/>
</dbReference>
<dbReference type="EMBL" id="ML977683">
    <property type="protein sequence ID" value="KAF1993847.1"/>
    <property type="molecule type" value="Genomic_DNA"/>
</dbReference>
<keyword evidence="2" id="KW-0342">GTP-binding</keyword>
<dbReference type="Pfam" id="PF00350">
    <property type="entry name" value="Dynamin_N"/>
    <property type="match status" value="1"/>
</dbReference>
<dbReference type="InterPro" id="IPR001401">
    <property type="entry name" value="Dynamin_GTPase"/>
</dbReference>
<accession>A0A6A5VY82</accession>
<keyword evidence="5" id="KW-0378">Hydrolase</keyword>
<sequence length="882" mass="98935">MSQRSFDRPDMARLSQEFEPMGINDPALASRRSSTIASTDADPLGAGIKNALAAIAKLEALGLSKFKIPLPKCVVLGEQSAGKSSVIEAISKIKTPRSTDTCTRCPLHIQMESSEPHDRNARWKARVSLLKRFSFDGNGRSHPYRGWHLLDQPEDQTFAEADDLDSLEQIIATAQHAILNPGNDPKDYLPDGIHFGDTAYPQAEFSPNIVCIKIRGPNLAPLSFYDLPGVIGQSPDPKTQYLVQFVKSLVTEFVKQEDALVLVACSLGNDVANSAAAGMARQLNASHRCVGVLTKPDCLPNGYKSAHLRAILAGSSFNLGHGYFVVKNPTQDELDGGLSHIEARAQEREYFQTKDPWALELALYQDRFGTASLQKYLSDELGARTLSSLPTIRAQINQRLEEVNAELRGLPEPPTHNAVHEVCNVLQSFTIRIRQEIEGDLGENKWVNLWEDLKTNFESWLTTMRPGARLGPCQRDRGLYSTSTVGASIDNSIVVDSDNEGILAPETPSKKRKLEGVPDSPMKHREEQAGPSSTAPAANASDRSFADLKQLYQLDEFAERIRRASKNRIPDQLHPKVLDMLILSTLRHWNQPLEKFFDDFKTGIKQHIQDIFDQEFQLWRDAPIYGEALRIVTNLLDSHFSEQKNTMAAEALRDELEGPYMYHKELWKTEKAAVRQACQNKRSRIRQSKYFEEMAAATGTPLSNNQREAMLKRDLSLDALFKQDPYALELNVIAAIISYYQLAARRFHDAVCMRIESRFLKALRTDLHGELTEGLHIYAEDGLQNCVRLLEEPPARKHARQQLLHKRAQLLEGQKEMNALDRATKRQSALTNAVQGNGINRFPTPGPSHFARHSSFSSGATPHSDEMMDFRYNGLRRRQDAN</sequence>
<dbReference type="SUPFAM" id="SSF52540">
    <property type="entry name" value="P-loop containing nucleoside triphosphate hydrolases"/>
    <property type="match status" value="1"/>
</dbReference>
<organism evidence="5 6">
    <name type="scientific">Amniculicola lignicola CBS 123094</name>
    <dbReference type="NCBI Taxonomy" id="1392246"/>
    <lineage>
        <taxon>Eukaryota</taxon>
        <taxon>Fungi</taxon>
        <taxon>Dikarya</taxon>
        <taxon>Ascomycota</taxon>
        <taxon>Pezizomycotina</taxon>
        <taxon>Dothideomycetes</taxon>
        <taxon>Pleosporomycetidae</taxon>
        <taxon>Pleosporales</taxon>
        <taxon>Amniculicolaceae</taxon>
        <taxon>Amniculicola</taxon>
    </lineage>
</organism>
<reference evidence="5" key="1">
    <citation type="journal article" date="2020" name="Stud. Mycol.">
        <title>101 Dothideomycetes genomes: a test case for predicting lifestyles and emergence of pathogens.</title>
        <authorList>
            <person name="Haridas S."/>
            <person name="Albert R."/>
            <person name="Binder M."/>
            <person name="Bloem J."/>
            <person name="Labutti K."/>
            <person name="Salamov A."/>
            <person name="Andreopoulos B."/>
            <person name="Baker S."/>
            <person name="Barry K."/>
            <person name="Bills G."/>
            <person name="Bluhm B."/>
            <person name="Cannon C."/>
            <person name="Castanera R."/>
            <person name="Culley D."/>
            <person name="Daum C."/>
            <person name="Ezra D."/>
            <person name="Gonzalez J."/>
            <person name="Henrissat B."/>
            <person name="Kuo A."/>
            <person name="Liang C."/>
            <person name="Lipzen A."/>
            <person name="Lutzoni F."/>
            <person name="Magnuson J."/>
            <person name="Mondo S."/>
            <person name="Nolan M."/>
            <person name="Ohm R."/>
            <person name="Pangilinan J."/>
            <person name="Park H.-J."/>
            <person name="Ramirez L."/>
            <person name="Alfaro M."/>
            <person name="Sun H."/>
            <person name="Tritt A."/>
            <person name="Yoshinaga Y."/>
            <person name="Zwiers L.-H."/>
            <person name="Turgeon B."/>
            <person name="Goodwin S."/>
            <person name="Spatafora J."/>
            <person name="Crous P."/>
            <person name="Grigoriev I."/>
        </authorList>
    </citation>
    <scope>NUCLEOTIDE SEQUENCE</scope>
    <source>
        <strain evidence="5">CBS 123094</strain>
    </source>
</reference>
<proteinExistence type="predicted"/>
<dbReference type="InterPro" id="IPR027417">
    <property type="entry name" value="P-loop_NTPase"/>
</dbReference>
<dbReference type="InterPro" id="IPR045063">
    <property type="entry name" value="Dynamin_N"/>
</dbReference>
<dbReference type="GO" id="GO:0005886">
    <property type="term" value="C:plasma membrane"/>
    <property type="evidence" value="ECO:0007669"/>
    <property type="project" value="TreeGrafter"/>
</dbReference>
<dbReference type="Pfam" id="PF01031">
    <property type="entry name" value="Dynamin_M"/>
    <property type="match status" value="1"/>
</dbReference>
<evidence type="ECO:0000313" key="6">
    <source>
        <dbReference type="Proteomes" id="UP000799779"/>
    </source>
</evidence>
<dbReference type="GO" id="GO:0003924">
    <property type="term" value="F:GTPase activity"/>
    <property type="evidence" value="ECO:0007669"/>
    <property type="project" value="InterPro"/>
</dbReference>
<dbReference type="InterPro" id="IPR022812">
    <property type="entry name" value="Dynamin"/>
</dbReference>
<evidence type="ECO:0000256" key="1">
    <source>
        <dbReference type="ARBA" id="ARBA00022741"/>
    </source>
</evidence>
<evidence type="ECO:0000256" key="3">
    <source>
        <dbReference type="SAM" id="MobiDB-lite"/>
    </source>
</evidence>
<dbReference type="PANTHER" id="PTHR11566">
    <property type="entry name" value="DYNAMIN"/>
    <property type="match status" value="1"/>
</dbReference>
<evidence type="ECO:0000259" key="4">
    <source>
        <dbReference type="PROSITE" id="PS51388"/>
    </source>
</evidence>
<dbReference type="GO" id="GO:0005874">
    <property type="term" value="C:microtubule"/>
    <property type="evidence" value="ECO:0007669"/>
    <property type="project" value="TreeGrafter"/>
</dbReference>
<dbReference type="CDD" id="cd08771">
    <property type="entry name" value="DLP_1"/>
    <property type="match status" value="1"/>
</dbReference>
<dbReference type="SMART" id="SM00053">
    <property type="entry name" value="DYNc"/>
    <property type="match status" value="1"/>
</dbReference>
<gene>
    <name evidence="5" type="ORF">P154DRAFT_502776</name>
</gene>
<keyword evidence="1" id="KW-0547">Nucleotide-binding</keyword>
<dbReference type="GO" id="GO:0008017">
    <property type="term" value="F:microtubule binding"/>
    <property type="evidence" value="ECO:0007669"/>
    <property type="project" value="TreeGrafter"/>
</dbReference>
<dbReference type="Gene3D" id="3.40.50.300">
    <property type="entry name" value="P-loop containing nucleotide triphosphate hydrolases"/>
    <property type="match status" value="1"/>
</dbReference>
<feature type="region of interest" description="Disordered" evidence="3">
    <location>
        <begin position="499"/>
        <end position="540"/>
    </location>
</feature>
<dbReference type="GO" id="GO:0031623">
    <property type="term" value="P:receptor internalization"/>
    <property type="evidence" value="ECO:0007669"/>
    <property type="project" value="TreeGrafter"/>
</dbReference>
<protein>
    <submittedName>
        <fullName evidence="5">P-loop containing nucleoside triphosphate hydrolase protein</fullName>
    </submittedName>
</protein>